<proteinExistence type="predicted"/>
<evidence type="ECO:0000313" key="2">
    <source>
        <dbReference type="EMBL" id="GAH05432.1"/>
    </source>
</evidence>
<dbReference type="EMBL" id="BART01038363">
    <property type="protein sequence ID" value="GAH05432.1"/>
    <property type="molecule type" value="Genomic_DNA"/>
</dbReference>
<organism evidence="2">
    <name type="scientific">marine sediment metagenome</name>
    <dbReference type="NCBI Taxonomy" id="412755"/>
    <lineage>
        <taxon>unclassified sequences</taxon>
        <taxon>metagenomes</taxon>
        <taxon>ecological metagenomes</taxon>
    </lineage>
</organism>
<dbReference type="AlphaFoldDB" id="X1CCW9"/>
<gene>
    <name evidence="2" type="ORF">S01H4_63668</name>
</gene>
<feature type="non-terminal residue" evidence="2">
    <location>
        <position position="89"/>
    </location>
</feature>
<comment type="caution">
    <text evidence="2">The sequence shown here is derived from an EMBL/GenBank/DDBJ whole genome shotgun (WGS) entry which is preliminary data.</text>
</comment>
<accession>X1CCW9</accession>
<name>X1CCW9_9ZZZZ</name>
<reference evidence="2" key="1">
    <citation type="journal article" date="2014" name="Front. Microbiol.">
        <title>High frequency of phylogenetically diverse reductive dehalogenase-homologous genes in deep subseafloor sedimentary metagenomes.</title>
        <authorList>
            <person name="Kawai M."/>
            <person name="Futagami T."/>
            <person name="Toyoda A."/>
            <person name="Takaki Y."/>
            <person name="Nishi S."/>
            <person name="Hori S."/>
            <person name="Arai W."/>
            <person name="Tsubouchi T."/>
            <person name="Morono Y."/>
            <person name="Uchiyama I."/>
            <person name="Ito T."/>
            <person name="Fujiyama A."/>
            <person name="Inagaki F."/>
            <person name="Takami H."/>
        </authorList>
    </citation>
    <scope>NUCLEOTIDE SEQUENCE</scope>
    <source>
        <strain evidence="2">Expedition CK06-06</strain>
    </source>
</reference>
<feature type="region of interest" description="Disordered" evidence="1">
    <location>
        <begin position="1"/>
        <end position="22"/>
    </location>
</feature>
<evidence type="ECO:0008006" key="3">
    <source>
        <dbReference type="Google" id="ProtNLM"/>
    </source>
</evidence>
<protein>
    <recommendedName>
        <fullName evidence="3">DUF2924 domain-containing protein</fullName>
    </recommendedName>
</protein>
<evidence type="ECO:0000256" key="1">
    <source>
        <dbReference type="SAM" id="MobiDB-lite"/>
    </source>
</evidence>
<sequence length="89" mass="10004">MKISLLLGAGMGPRRSTPNVGSRRLKVPYHRRASERILTMTNRTDTEGEVAREIAGLAELDRESLIARWRATYGMPPPRKLSRALMDKA</sequence>